<sequence>MSKSMLWLLLAALLSGCELLALDRQMRTAQQTQVLIPGHLDAAASQPALVALLSDGHLQAYRSVRPGGLFYFSVAAGDYQLLAFEDRNGNLRLDADEPRHWLPKPQTAPFQVQPSAAERTALGQLNLLQPTAADGSPLPAIDLSLDALYRELPRVRHNYLQVVDFDDPRFSAERTAQGAWQPLDFLSEVGYGLYLLEPWDAHKEPIVLLHGINSSPTIWRELAAGIDRSRFQLLLFHYPSGLPLNNSAYLLSEALRDVQLRFAPTRLHLFAHSMGGLVARRTVQLLEPGGGAEPLCLLLTLATPWGGHPSAATGVSRVPLDVPVWRDMAPGSPYLQQLFAKPLDEHIRQWQLVAYAGNSRMIAQPNDGTVPLASELLPAAQDEAERLYLVEENHTGIMHSARSQALLQRALDSLPADGCAPGR</sequence>
<evidence type="ECO:0000259" key="1">
    <source>
        <dbReference type="Pfam" id="PF12697"/>
    </source>
</evidence>
<feature type="domain" description="AB hydrolase-1" evidence="1">
    <location>
        <begin position="206"/>
        <end position="364"/>
    </location>
</feature>
<gene>
    <name evidence="2" type="ORF">A9179_20940</name>
</gene>
<name>A0ABR7S6Q2_AQUAC</name>
<reference evidence="2 3" key="1">
    <citation type="submission" date="2016-06" db="EMBL/GenBank/DDBJ databases">
        <authorList>
            <person name="Ramos C."/>
            <person name="Pintado A."/>
            <person name="Crespo-Gomez J.I."/>
        </authorList>
    </citation>
    <scope>NUCLEOTIDE SEQUENCE [LARGE SCALE GENOMIC DNA]</scope>
    <source>
        <strain evidence="2 3">AVO110</strain>
    </source>
</reference>
<dbReference type="RefSeq" id="WP_187808187.1">
    <property type="nucleotide sequence ID" value="NZ_LZEU01000001.1"/>
</dbReference>
<dbReference type="Proteomes" id="UP000744555">
    <property type="component" value="Unassembled WGS sequence"/>
</dbReference>
<evidence type="ECO:0000313" key="2">
    <source>
        <dbReference type="EMBL" id="MBC9252739.1"/>
    </source>
</evidence>
<evidence type="ECO:0000313" key="3">
    <source>
        <dbReference type="Proteomes" id="UP000744555"/>
    </source>
</evidence>
<accession>A0ABR7S6Q2</accession>
<dbReference type="PANTHER" id="PTHR37946">
    <property type="entry name" value="SLL1969 PROTEIN"/>
    <property type="match status" value="1"/>
</dbReference>
<dbReference type="EMBL" id="LZEU01000001">
    <property type="protein sequence ID" value="MBC9252739.1"/>
    <property type="molecule type" value="Genomic_DNA"/>
</dbReference>
<dbReference type="InterPro" id="IPR000073">
    <property type="entry name" value="AB_hydrolase_1"/>
</dbReference>
<dbReference type="PANTHER" id="PTHR37946:SF1">
    <property type="entry name" value="SLL1969 PROTEIN"/>
    <property type="match status" value="1"/>
</dbReference>
<dbReference type="SUPFAM" id="SSF53474">
    <property type="entry name" value="alpha/beta-Hydrolases"/>
    <property type="match status" value="1"/>
</dbReference>
<dbReference type="Pfam" id="PF12697">
    <property type="entry name" value="Abhydrolase_6"/>
    <property type="match status" value="1"/>
</dbReference>
<dbReference type="InterPro" id="IPR029058">
    <property type="entry name" value="AB_hydrolase_fold"/>
</dbReference>
<dbReference type="PROSITE" id="PS51257">
    <property type="entry name" value="PROKAR_LIPOPROTEIN"/>
    <property type="match status" value="1"/>
</dbReference>
<protein>
    <recommendedName>
        <fullName evidence="1">AB hydrolase-1 domain-containing protein</fullName>
    </recommendedName>
</protein>
<dbReference type="Gene3D" id="3.40.50.1820">
    <property type="entry name" value="alpha/beta hydrolase"/>
    <property type="match status" value="1"/>
</dbReference>
<keyword evidence="3" id="KW-1185">Reference proteome</keyword>
<proteinExistence type="predicted"/>
<organism evidence="2 3">
    <name type="scientific">Aquipseudomonas alcaligenes</name>
    <name type="common">Pseudomonas alcaligenes</name>
    <dbReference type="NCBI Taxonomy" id="43263"/>
    <lineage>
        <taxon>Bacteria</taxon>
        <taxon>Pseudomonadati</taxon>
        <taxon>Pseudomonadota</taxon>
        <taxon>Gammaproteobacteria</taxon>
        <taxon>Pseudomonadales</taxon>
        <taxon>Pseudomonadaceae</taxon>
        <taxon>Aquipseudomonas</taxon>
    </lineage>
</organism>
<comment type="caution">
    <text evidence="2">The sequence shown here is derived from an EMBL/GenBank/DDBJ whole genome shotgun (WGS) entry which is preliminary data.</text>
</comment>